<accession>A0A8S5M882</accession>
<evidence type="ECO:0000313" key="1">
    <source>
        <dbReference type="EMBL" id="DAD78434.1"/>
    </source>
</evidence>
<name>A0A8S5M882_9CAUD</name>
<organism evidence="1">
    <name type="scientific">Siphoviridae sp. ctg5k4</name>
    <dbReference type="NCBI Taxonomy" id="2826418"/>
    <lineage>
        <taxon>Viruses</taxon>
        <taxon>Duplodnaviria</taxon>
        <taxon>Heunggongvirae</taxon>
        <taxon>Uroviricota</taxon>
        <taxon>Caudoviricetes</taxon>
    </lineage>
</organism>
<proteinExistence type="predicted"/>
<protein>
    <submittedName>
        <fullName evidence="1">Uncharacterized protein</fullName>
    </submittedName>
</protein>
<reference evidence="1" key="1">
    <citation type="journal article" date="2021" name="Proc. Natl. Acad. Sci. U.S.A.">
        <title>A Catalog of Tens of Thousands of Viruses from Human Metagenomes Reveals Hidden Associations with Chronic Diseases.</title>
        <authorList>
            <person name="Tisza M.J."/>
            <person name="Buck C.B."/>
        </authorList>
    </citation>
    <scope>NUCLEOTIDE SEQUENCE</scope>
    <source>
        <strain evidence="1">Ctg5k4</strain>
    </source>
</reference>
<dbReference type="EMBL" id="BK014843">
    <property type="protein sequence ID" value="DAD78434.1"/>
    <property type="molecule type" value="Genomic_DNA"/>
</dbReference>
<sequence>MCLFLMLTLLTIIHQMSRKIDNRDGLFSTGRR</sequence>